<evidence type="ECO:0000259" key="6">
    <source>
        <dbReference type="Pfam" id="PF00728"/>
    </source>
</evidence>
<feature type="active site" description="Proton donor" evidence="5">
    <location>
        <position position="345"/>
    </location>
</feature>
<keyword evidence="9" id="KW-1185">Reference proteome</keyword>
<dbReference type="InterPro" id="IPR015883">
    <property type="entry name" value="Glyco_hydro_20_cat"/>
</dbReference>
<evidence type="ECO:0000256" key="1">
    <source>
        <dbReference type="ARBA" id="ARBA00006285"/>
    </source>
</evidence>
<dbReference type="InterPro" id="IPR025705">
    <property type="entry name" value="Beta_hexosaminidase_sua/sub"/>
</dbReference>
<dbReference type="SUPFAM" id="SSF51445">
    <property type="entry name" value="(Trans)glycosidases"/>
    <property type="match status" value="1"/>
</dbReference>
<reference evidence="8" key="2">
    <citation type="submission" date="2020-09" db="EMBL/GenBank/DDBJ databases">
        <authorList>
            <person name="Sun Q."/>
            <person name="Zhou Y."/>
        </authorList>
    </citation>
    <scope>NUCLEOTIDE SEQUENCE</scope>
    <source>
        <strain evidence="8">CGMCC 1.15447</strain>
    </source>
</reference>
<dbReference type="Gene3D" id="3.20.20.80">
    <property type="entry name" value="Glycosidases"/>
    <property type="match status" value="1"/>
</dbReference>
<organism evidence="8 9">
    <name type="scientific">Edaphobacter acidisoli</name>
    <dbReference type="NCBI Taxonomy" id="2040573"/>
    <lineage>
        <taxon>Bacteria</taxon>
        <taxon>Pseudomonadati</taxon>
        <taxon>Acidobacteriota</taxon>
        <taxon>Terriglobia</taxon>
        <taxon>Terriglobales</taxon>
        <taxon>Acidobacteriaceae</taxon>
        <taxon>Edaphobacter</taxon>
    </lineage>
</organism>
<reference evidence="8" key="1">
    <citation type="journal article" date="2014" name="Int. J. Syst. Evol. Microbiol.">
        <title>Complete genome sequence of Corynebacterium casei LMG S-19264T (=DSM 44701T), isolated from a smear-ripened cheese.</title>
        <authorList>
            <consortium name="US DOE Joint Genome Institute (JGI-PGF)"/>
            <person name="Walter F."/>
            <person name="Albersmeier A."/>
            <person name="Kalinowski J."/>
            <person name="Ruckert C."/>
        </authorList>
    </citation>
    <scope>NUCLEOTIDE SEQUENCE</scope>
    <source>
        <strain evidence="8">CGMCC 1.15447</strain>
    </source>
</reference>
<dbReference type="GO" id="GO:0016020">
    <property type="term" value="C:membrane"/>
    <property type="evidence" value="ECO:0007669"/>
    <property type="project" value="TreeGrafter"/>
</dbReference>
<evidence type="ECO:0000259" key="7">
    <source>
        <dbReference type="Pfam" id="PF14845"/>
    </source>
</evidence>
<dbReference type="Proteomes" id="UP000648801">
    <property type="component" value="Unassembled WGS sequence"/>
</dbReference>
<evidence type="ECO:0000313" key="9">
    <source>
        <dbReference type="Proteomes" id="UP000648801"/>
    </source>
</evidence>
<dbReference type="GO" id="GO:0005975">
    <property type="term" value="P:carbohydrate metabolic process"/>
    <property type="evidence" value="ECO:0007669"/>
    <property type="project" value="InterPro"/>
</dbReference>
<dbReference type="InterPro" id="IPR017853">
    <property type="entry name" value="GH"/>
</dbReference>
<evidence type="ECO:0000256" key="5">
    <source>
        <dbReference type="PIRSR" id="PIRSR625705-1"/>
    </source>
</evidence>
<dbReference type="Gene3D" id="3.30.379.10">
    <property type="entry name" value="Chitobiase/beta-hexosaminidase domain 2-like"/>
    <property type="match status" value="1"/>
</dbReference>
<dbReference type="PRINTS" id="PR00738">
    <property type="entry name" value="GLHYDRLASE20"/>
</dbReference>
<dbReference type="GO" id="GO:0030203">
    <property type="term" value="P:glycosaminoglycan metabolic process"/>
    <property type="evidence" value="ECO:0007669"/>
    <property type="project" value="TreeGrafter"/>
</dbReference>
<dbReference type="GO" id="GO:0004563">
    <property type="term" value="F:beta-N-acetylhexosaminidase activity"/>
    <property type="evidence" value="ECO:0007669"/>
    <property type="project" value="InterPro"/>
</dbReference>
<dbReference type="PANTHER" id="PTHR22600">
    <property type="entry name" value="BETA-HEXOSAMINIDASE"/>
    <property type="match status" value="1"/>
</dbReference>
<evidence type="ECO:0008006" key="10">
    <source>
        <dbReference type="Google" id="ProtNLM"/>
    </source>
</evidence>
<gene>
    <name evidence="8" type="ORF">GCM10011507_03590</name>
</gene>
<evidence type="ECO:0000256" key="3">
    <source>
        <dbReference type="ARBA" id="ARBA00023180"/>
    </source>
</evidence>
<feature type="domain" description="Beta-hexosaminidase eukaryotic type N-terminal" evidence="7">
    <location>
        <begin position="54"/>
        <end position="167"/>
    </location>
</feature>
<accession>A0A916RFB1</accession>
<dbReference type="AlphaFoldDB" id="A0A916RFB1"/>
<dbReference type="GO" id="GO:0006689">
    <property type="term" value="P:ganglioside catabolic process"/>
    <property type="evidence" value="ECO:0007669"/>
    <property type="project" value="TreeGrafter"/>
</dbReference>
<dbReference type="Pfam" id="PF14845">
    <property type="entry name" value="Glycohydro_20b2"/>
    <property type="match status" value="1"/>
</dbReference>
<proteinExistence type="inferred from homology"/>
<keyword evidence="3" id="KW-0325">Glycoprotein</keyword>
<dbReference type="Pfam" id="PF00728">
    <property type="entry name" value="Glyco_hydro_20"/>
    <property type="match status" value="1"/>
</dbReference>
<keyword evidence="4" id="KW-0326">Glycosidase</keyword>
<dbReference type="SUPFAM" id="SSF55545">
    <property type="entry name" value="beta-N-acetylhexosaminidase-like domain"/>
    <property type="match status" value="1"/>
</dbReference>
<keyword evidence="2" id="KW-0378">Hydrolase</keyword>
<name>A0A916RFB1_9BACT</name>
<evidence type="ECO:0000256" key="4">
    <source>
        <dbReference type="ARBA" id="ARBA00023295"/>
    </source>
</evidence>
<dbReference type="InterPro" id="IPR029018">
    <property type="entry name" value="Hex-like_dom2"/>
</dbReference>
<evidence type="ECO:0000256" key="2">
    <source>
        <dbReference type="ARBA" id="ARBA00022801"/>
    </source>
</evidence>
<evidence type="ECO:0000313" key="8">
    <source>
        <dbReference type="EMBL" id="GGA55588.1"/>
    </source>
</evidence>
<sequence>MRVSFLLGSRNGVAQSARAAGRFVTWAIALSAAFLMTNAVLAQSCSNVPFVNTLMPQPAQLATAPGCMNVDSAFSVASVGYRDTRLDAATDRMLERLSQIAGVPRHLPILKDGSSASLVIRVKAEGDAVPSLDEDESYTLTVTNDHATLEANTVVGAMRGMQTFLQLVQANGATGFVVPGVDIHDKPRFRWRGLMIDSGRHFEPVSVIERTLDGMAAVKMNVFHWHLTEDQGFRIESRVFPKLQEMGSNGEYYTQAQVKEVIQYAADRGIRVVPEFDMPGHTTSWLVGYPELGSAPGPYEIQRTFGVHDAAFDPTRESTYKFIDEFVGEMAALFPDAYMHVGGDESNGKQWKANPRIQEFMKEHHIATTQALQTYFSQRVEKILEKHHKHMVGWDEVLQPNLPKDVVVQSWRGTHYLADAARQGNQGILSAPYYLDQLDQPAAQMYLADPISAKEQLTPEQVNLVLGGEACMWGEHIVPRTIDSRIWPRAAAIAERFWSPASVTDVNDMYRRLAVMSLRLEAAGLTHISGPEAGLRQLAGSENVGALGTLAATLEPVGFGVRYREQHTTQLTPMDHLIDSLRPDPPLRHELELMVDELLADAPHYEKNRSQLTALFQSWVAAQPGLDEMASRSPLLSDTRPRIEQLPELGHIGLDALLYLSSQRAAPSGWAASSTQTLENDKKHVGLTDFVVLDPLQKLVNAAAATH</sequence>
<feature type="domain" description="Glycoside hydrolase family 20 catalytic" evidence="6">
    <location>
        <begin position="189"/>
        <end position="500"/>
    </location>
</feature>
<dbReference type="CDD" id="cd06570">
    <property type="entry name" value="GH20_chitobiase-like_1"/>
    <property type="match status" value="1"/>
</dbReference>
<comment type="similarity">
    <text evidence="1">Belongs to the glycosyl hydrolase 20 family.</text>
</comment>
<dbReference type="GO" id="GO:0005764">
    <property type="term" value="C:lysosome"/>
    <property type="evidence" value="ECO:0007669"/>
    <property type="project" value="TreeGrafter"/>
</dbReference>
<dbReference type="PANTHER" id="PTHR22600:SF21">
    <property type="entry name" value="BETA-HEXOSAMINIDASE A"/>
    <property type="match status" value="1"/>
</dbReference>
<dbReference type="EMBL" id="BMJB01000001">
    <property type="protein sequence ID" value="GGA55588.1"/>
    <property type="molecule type" value="Genomic_DNA"/>
</dbReference>
<protein>
    <recommendedName>
        <fullName evidence="10">Beta-N-acetylhexosaminidase</fullName>
    </recommendedName>
</protein>
<comment type="caution">
    <text evidence="8">The sequence shown here is derived from an EMBL/GenBank/DDBJ whole genome shotgun (WGS) entry which is preliminary data.</text>
</comment>
<dbReference type="InterPro" id="IPR029019">
    <property type="entry name" value="HEX_eukaryotic_N"/>
</dbReference>